<dbReference type="Gene3D" id="3.40.50.300">
    <property type="entry name" value="P-loop containing nucleotide triphosphate hydrolases"/>
    <property type="match status" value="1"/>
</dbReference>
<dbReference type="GO" id="GO:0005886">
    <property type="term" value="C:plasma membrane"/>
    <property type="evidence" value="ECO:0007669"/>
    <property type="project" value="UniProtKB-SubCell"/>
</dbReference>
<dbReference type="GO" id="GO:0016887">
    <property type="term" value="F:ATP hydrolysis activity"/>
    <property type="evidence" value="ECO:0007669"/>
    <property type="project" value="InterPro"/>
</dbReference>
<keyword evidence="5 7" id="KW-0067">ATP-binding</keyword>
<dbReference type="HOGENOM" id="CLU_000604_1_23_5"/>
<feature type="domain" description="ABC transporter" evidence="6">
    <location>
        <begin position="29"/>
        <end position="262"/>
    </location>
</feature>
<dbReference type="GO" id="GO:0055085">
    <property type="term" value="P:transmembrane transport"/>
    <property type="evidence" value="ECO:0007669"/>
    <property type="project" value="UniProtKB-ARBA"/>
</dbReference>
<evidence type="ECO:0000256" key="3">
    <source>
        <dbReference type="ARBA" id="ARBA00022448"/>
    </source>
</evidence>
<evidence type="ECO:0000313" key="7">
    <source>
        <dbReference type="EMBL" id="ABX63956.1"/>
    </source>
</evidence>
<evidence type="ECO:0000256" key="1">
    <source>
        <dbReference type="ARBA" id="ARBA00004533"/>
    </source>
</evidence>
<evidence type="ECO:0000256" key="5">
    <source>
        <dbReference type="ARBA" id="ARBA00022840"/>
    </source>
</evidence>
<organism evidence="7 8">
    <name type="scientific">Brucella canis (strain ATCC 23365 / NCTC 10854 / RM-666)</name>
    <dbReference type="NCBI Taxonomy" id="483179"/>
    <lineage>
        <taxon>Bacteria</taxon>
        <taxon>Pseudomonadati</taxon>
        <taxon>Pseudomonadota</taxon>
        <taxon>Alphaproteobacteria</taxon>
        <taxon>Hyphomicrobiales</taxon>
        <taxon>Brucellaceae</taxon>
        <taxon>Brucella/Ochrobactrum group</taxon>
        <taxon>Brucella</taxon>
    </lineage>
</organism>
<keyword evidence="8" id="KW-1185">Reference proteome</keyword>
<dbReference type="AlphaFoldDB" id="A9MC69"/>
<evidence type="ECO:0000256" key="2">
    <source>
        <dbReference type="ARBA" id="ARBA00005417"/>
    </source>
</evidence>
<evidence type="ECO:0000256" key="4">
    <source>
        <dbReference type="ARBA" id="ARBA00022741"/>
    </source>
</evidence>
<dbReference type="EMBL" id="CP000873">
    <property type="protein sequence ID" value="ABX63956.1"/>
    <property type="molecule type" value="Genomic_DNA"/>
</dbReference>
<protein>
    <submittedName>
        <fullName evidence="7">Glutathione import ATP-binding protein gsiA</fullName>
    </submittedName>
</protein>
<dbReference type="InterPro" id="IPR050319">
    <property type="entry name" value="ABC_transp_ATP-bind"/>
</dbReference>
<keyword evidence="4" id="KW-0547">Nucleotide-binding</keyword>
<evidence type="ECO:0000259" key="6">
    <source>
        <dbReference type="PROSITE" id="PS50893"/>
    </source>
</evidence>
<dbReference type="PANTHER" id="PTHR43776">
    <property type="entry name" value="TRANSPORT ATP-BINDING PROTEIN"/>
    <property type="match status" value="1"/>
</dbReference>
<name>A9MC69_BRUC2</name>
<comment type="similarity">
    <text evidence="2">Belongs to the ABC transporter superfamily.</text>
</comment>
<dbReference type="InterPro" id="IPR003439">
    <property type="entry name" value="ABC_transporter-like_ATP-bd"/>
</dbReference>
<gene>
    <name evidence="7" type="primary">gsiA</name>
    <name evidence="7" type="ordered locus">BCAN_B0796</name>
</gene>
<evidence type="ECO:0000313" key="8">
    <source>
        <dbReference type="Proteomes" id="UP000001385"/>
    </source>
</evidence>
<dbReference type="InterPro" id="IPR017871">
    <property type="entry name" value="ABC_transporter-like_CS"/>
</dbReference>
<dbReference type="InterPro" id="IPR003593">
    <property type="entry name" value="AAA+_ATPase"/>
</dbReference>
<dbReference type="GO" id="GO:0005524">
    <property type="term" value="F:ATP binding"/>
    <property type="evidence" value="ECO:0007669"/>
    <property type="project" value="UniProtKB-KW"/>
</dbReference>
<dbReference type="Pfam" id="PF00005">
    <property type="entry name" value="ABC_tran"/>
    <property type="match status" value="1"/>
</dbReference>
<dbReference type="PANTHER" id="PTHR43776:SF7">
    <property type="entry name" value="D,D-DIPEPTIDE TRANSPORT ATP-BINDING PROTEIN DDPF-RELATED"/>
    <property type="match status" value="1"/>
</dbReference>
<keyword evidence="3" id="KW-0813">Transport</keyword>
<dbReference type="SUPFAM" id="SSF52540">
    <property type="entry name" value="P-loop containing nucleoside triphosphate hydrolases"/>
    <property type="match status" value="1"/>
</dbReference>
<dbReference type="InterPro" id="IPR027417">
    <property type="entry name" value="P-loop_NTPase"/>
</dbReference>
<dbReference type="Proteomes" id="UP000001385">
    <property type="component" value="Chromosome II"/>
</dbReference>
<dbReference type="PROSITE" id="PS50893">
    <property type="entry name" value="ABC_TRANSPORTER_2"/>
    <property type="match status" value="1"/>
</dbReference>
<dbReference type="PROSITE" id="PS00211">
    <property type="entry name" value="ABC_TRANSPORTER_1"/>
    <property type="match status" value="1"/>
</dbReference>
<sequence>MWPSRRRITRRRLSPPYRIWRRCMAEPLLQARNLVFRYGGNLALNDVSFDMASGETLALVGPSGSGKSTLARALLRLHPLASGAIRFEGENWLALSGSALRRRRAHMQLVFQDPLSAFNPRASLRDLLYEPLRIHGIKRDIGELLQKVGLDSALAQRGVHEVSGGQRQRVAIARALATSPSLIVLDEAVSALDVTVRGAILKLLREVQKAENTAYLFITHDLGVAAQMADRIAVMEHGRIVECRPTQELIATPHAPITRALIEAVPRLERFRF</sequence>
<comment type="subcellular location">
    <subcellularLocation>
        <location evidence="1">Cell inner membrane</location>
    </subcellularLocation>
</comment>
<accession>A9MC69</accession>
<proteinExistence type="inferred from homology"/>
<dbReference type="CDD" id="cd03257">
    <property type="entry name" value="ABC_NikE_OppD_transporters"/>
    <property type="match status" value="1"/>
</dbReference>
<dbReference type="SMART" id="SM00382">
    <property type="entry name" value="AAA"/>
    <property type="match status" value="1"/>
</dbReference>
<reference evidence="7 8" key="1">
    <citation type="submission" date="2007-10" db="EMBL/GenBank/DDBJ databases">
        <title>Brucella canis ATCC 23365 whole genome shotgun sequencing project.</title>
        <authorList>
            <person name="Setubal J.C."/>
            <person name="Bowns C."/>
            <person name="Boyle S."/>
            <person name="Crasta O.R."/>
            <person name="Czar M.J."/>
            <person name="Dharmanolla C."/>
            <person name="Gillespie J.J."/>
            <person name="Kenyon R.W."/>
            <person name="Lu J."/>
            <person name="Mane S."/>
            <person name="Mohapatra S."/>
            <person name="Nagrani S."/>
            <person name="Purkayastha A."/>
            <person name="Rajasimha H.K."/>
            <person name="Shallom J.M."/>
            <person name="Shallom S."/>
            <person name="Shukla M."/>
            <person name="Snyder E.E."/>
            <person name="Sobral B.W."/>
            <person name="Wattam A.R."/>
            <person name="Will R."/>
            <person name="Williams K."/>
            <person name="Yoo H."/>
            <person name="Bruce D."/>
            <person name="Detter C."/>
            <person name="Munk C."/>
            <person name="Brettin T.S."/>
        </authorList>
    </citation>
    <scope>NUCLEOTIDE SEQUENCE [LARGE SCALE GENOMIC DNA]</scope>
    <source>
        <strain evidence="8">ATCC 23365 / NCTC 10854 / RM-666</strain>
    </source>
</reference>
<dbReference type="KEGG" id="bcs:BCAN_B0796"/>